<feature type="domain" description="SD-repeat containing protein B" evidence="6">
    <location>
        <begin position="1933"/>
        <end position="2055"/>
    </location>
</feature>
<dbReference type="PANTHER" id="PTHR23303:SF15">
    <property type="entry name" value="COLOSSIN-A"/>
    <property type="match status" value="1"/>
</dbReference>
<feature type="domain" description="SD-repeat containing protein B" evidence="6">
    <location>
        <begin position="3163"/>
        <end position="3251"/>
    </location>
</feature>
<feature type="domain" description="SD-repeat containing protein B" evidence="6">
    <location>
        <begin position="2918"/>
        <end position="3034"/>
    </location>
</feature>
<keyword evidence="8" id="KW-1185">Reference proteome</keyword>
<accession>A0A517XPL8</accession>
<comment type="subcellular location">
    <subcellularLocation>
        <location evidence="1">Secreted</location>
    </subcellularLocation>
</comment>
<dbReference type="InterPro" id="IPR033764">
    <property type="entry name" value="Sdr_B"/>
</dbReference>
<evidence type="ECO:0000313" key="8">
    <source>
        <dbReference type="Proteomes" id="UP000319576"/>
    </source>
</evidence>
<feature type="domain" description="SD-repeat containing protein B" evidence="6">
    <location>
        <begin position="3413"/>
        <end position="3479"/>
    </location>
</feature>
<feature type="domain" description="SD-repeat containing protein B" evidence="6">
    <location>
        <begin position="3778"/>
        <end position="3868"/>
    </location>
</feature>
<feature type="domain" description="SD-repeat containing protein B" evidence="6">
    <location>
        <begin position="1800"/>
        <end position="1876"/>
    </location>
</feature>
<feature type="domain" description="SD-repeat containing protein B" evidence="6">
    <location>
        <begin position="3663"/>
        <end position="3716"/>
    </location>
</feature>
<gene>
    <name evidence="7" type="primary">sdrD</name>
    <name evidence="7" type="ORF">ETAA1_13580</name>
</gene>
<evidence type="ECO:0000313" key="7">
    <source>
        <dbReference type="EMBL" id="QDU19434.1"/>
    </source>
</evidence>
<dbReference type="InterPro" id="IPR051417">
    <property type="entry name" value="SDr/BOS_complex"/>
</dbReference>
<dbReference type="OrthoDB" id="254354at2"/>
<dbReference type="Pfam" id="PF01839">
    <property type="entry name" value="FG-GAP"/>
    <property type="match status" value="1"/>
</dbReference>
<dbReference type="SUPFAM" id="SSF117074">
    <property type="entry name" value="Hypothetical protein PA1324"/>
    <property type="match status" value="17"/>
</dbReference>
<dbReference type="InterPro" id="IPR028994">
    <property type="entry name" value="Integrin_alpha_N"/>
</dbReference>
<name>A0A517XPL8_9BACT</name>
<proteinExistence type="predicted"/>
<dbReference type="Gene3D" id="2.60.40.10">
    <property type="entry name" value="Immunoglobulins"/>
    <property type="match status" value="17"/>
</dbReference>
<dbReference type="SUPFAM" id="SSF69318">
    <property type="entry name" value="Integrin alpha N-terminal domain"/>
    <property type="match status" value="1"/>
</dbReference>
<feature type="domain" description="SD-repeat containing protein B" evidence="6">
    <location>
        <begin position="2298"/>
        <end position="2384"/>
    </location>
</feature>
<feature type="compositionally biased region" description="Low complexity" evidence="4">
    <location>
        <begin position="370"/>
        <end position="382"/>
    </location>
</feature>
<feature type="domain" description="SD-repeat containing protein B" evidence="6">
    <location>
        <begin position="3291"/>
        <end position="3375"/>
    </location>
</feature>
<evidence type="ECO:0000256" key="3">
    <source>
        <dbReference type="ARBA" id="ARBA00022729"/>
    </source>
</evidence>
<dbReference type="InterPro" id="IPR013783">
    <property type="entry name" value="Ig-like_fold"/>
</dbReference>
<dbReference type="Pfam" id="PF17210">
    <property type="entry name" value="SdrD_B"/>
    <property type="match status" value="17"/>
</dbReference>
<dbReference type="RefSeq" id="WP_145235423.1">
    <property type="nucleotide sequence ID" value="NZ_CP036273.1"/>
</dbReference>
<feature type="domain" description="SD-repeat containing protein B" evidence="6">
    <location>
        <begin position="3510"/>
        <end position="3623"/>
    </location>
</feature>
<dbReference type="NCBIfam" id="TIGR01451">
    <property type="entry name" value="B_ant_repeat"/>
    <property type="match status" value="2"/>
</dbReference>
<dbReference type="Proteomes" id="UP000319576">
    <property type="component" value="Chromosome"/>
</dbReference>
<feature type="domain" description="SD-repeat containing protein B" evidence="6">
    <location>
        <begin position="2676"/>
        <end position="2793"/>
    </location>
</feature>
<feature type="domain" description="SD-repeat containing protein B" evidence="6">
    <location>
        <begin position="3039"/>
        <end position="3137"/>
    </location>
</feature>
<feature type="domain" description="SD-repeat containing protein B" evidence="6">
    <location>
        <begin position="2798"/>
        <end position="2912"/>
    </location>
</feature>
<dbReference type="InterPro" id="IPR001434">
    <property type="entry name" value="OmcB-like_DUF11"/>
</dbReference>
<dbReference type="PANTHER" id="PTHR23303">
    <property type="entry name" value="CARBOXYPEPTIDASE REGULATORY REGION-CONTAINING"/>
    <property type="match status" value="1"/>
</dbReference>
<feature type="compositionally biased region" description="Polar residues" evidence="4">
    <location>
        <begin position="3000"/>
        <end position="3030"/>
    </location>
</feature>
<feature type="region of interest" description="Disordered" evidence="4">
    <location>
        <begin position="592"/>
        <end position="612"/>
    </location>
</feature>
<feature type="domain" description="SD-repeat containing protein B" evidence="6">
    <location>
        <begin position="2558"/>
        <end position="2652"/>
    </location>
</feature>
<dbReference type="EMBL" id="CP036273">
    <property type="protein sequence ID" value="QDU19434.1"/>
    <property type="molecule type" value="Genomic_DNA"/>
</dbReference>
<feature type="domain" description="SD-repeat containing protein B" evidence="6">
    <location>
        <begin position="2060"/>
        <end position="2171"/>
    </location>
</feature>
<evidence type="ECO:0000256" key="1">
    <source>
        <dbReference type="ARBA" id="ARBA00004613"/>
    </source>
</evidence>
<feature type="domain" description="DUF11" evidence="5">
    <location>
        <begin position="1643"/>
        <end position="1757"/>
    </location>
</feature>
<protein>
    <submittedName>
        <fullName evidence="7">Serine-aspartate repeat-containing protein D</fullName>
    </submittedName>
</protein>
<evidence type="ECO:0000259" key="6">
    <source>
        <dbReference type="Pfam" id="PF17210"/>
    </source>
</evidence>
<dbReference type="Gene3D" id="2.130.10.130">
    <property type="entry name" value="Integrin alpha, N-terminal"/>
    <property type="match status" value="1"/>
</dbReference>
<feature type="domain" description="SD-repeat containing protein B" evidence="6">
    <location>
        <begin position="2426"/>
        <end position="2553"/>
    </location>
</feature>
<sequence length="4268" mass="432484">MTPTRPISRRIARSLLTAPVRRTRPVDQLERLEDRCNPAPVATVSGLPADTQPLLGETVNYNVTFANTGTTTGYGPFIELAVDTSGPDGTSGGGAVDGIGTPSVTIAGQPLTPRGSVTLIAGQTTYVNPITGDTRNLAAVYGSRFNTGDTIYFYGSPFGSFTPAQTTTAQVTLPTSTRADVNTPMPVSIVGGFRDDEPALNGPAVYAARVDGTITPQLYRLTKIYTGPESETATGPNYVRRYRIEVDVATGQTVSDLRVTDALANTMQLVARDTTVIAGNPNIAVSRTGGSSTFVPGQLTATGGAATGAPVPTAPGGSITYQFLPGGLTHTGVAGVDAALEFNFYVPRDADTAGAPVAPDPANPTVPQGTDSTTATNTASSTLDWTPVDTRDPAQNDVGPAASGSVLSHTLEQQSVAIQKSATVVDKDTGAVVPAGQPIRPGQSLIRYTLNFQVSDYVALNDVFVRDVVGDGQRLYLGPVGGNPTTAFPTLTVTNAYLTGAPGTRQTTAGAFTGTDTIEYQRRYTAGTAASDPTSFPADGPTGAVFNALPPNVQPDGPTSDAGTTYLQFNVSQELQARLGPTAGRLVGAEILNDGTGPQNDNHPETNPPPGPVTGTIVFYVEVTDEFGDEFRVANGGSGDPTVDQGDVLGNTVNDPRTPARDGVFGDLISAGTINDPTPTVIGRGSDDSGTSVAIPYGEETKQLVAINGQGVPAQGSANPPFTVQAGDRVTYLLTYTLPISRFEDLKLVDFPPLPVMNLGQAPNNTATFTRDPAAYGFNPGEVGVFVSGVTPGGVSAAGFQSDTYFSTFAPGNGTGRNPILTIDAPNNSLTIDLGTQDDAQNRFTVVSVLVTFTVGNDPFATDLFLTNQLRVFEGSTNAGTTTVDDLNRFGLVRPAVNLYKGIVGTQAGAAAATGTTFGDVVFTGPGTAFGFSNQLNTVAEATALGNANTASLDAADRVRFALVAQNVGRGDAFDTRIRDVLPTGYVVPAAFPGHVFRGSGGAELVAGVDYTVVSYNATTGEFVIELTDNYTAGNVGGAAEDARGGGLSRGTRTDQALGNVAITNGSNAVVVLFDLTIAGTVAPAQALTNTATVPVYSNSDNGPNYTDPTVIPGATVPTDTATVTVPTAGTKSIVSTSEASTSEAGTGTTGSPRVVAVGEVVRYRLAFQLAEGTATNFQLRDNLPTGLTFLNDGSARVAFVSNGGGISSTTLAGAGLAVTGASGAVVPTFTIPPGAITGGSFVTGTDPLFSLGTLTNTDSDVDGEFVVVEFNALVDNSVAGSNDAGDNRDNMHSALVNGTSVFTSGLVRVRVAEPSITDLVKAANPTVGDAGDTITFTVTFSNPNAADRTTAFDLVLTDILPAVGYDTVAFVAGSLVTTGATNAAVAVAGNTVTFTADALAVGGTVSFQYTARLVANVGPGSYRNTANLTYTSLPGTNGTPVNPTGGATPGTPGTDTGERTGSGTNPNDYLDSDFEDVFVNAPVVKSIVGTNQAFTAGTTVAVGEQVQYQVVVTIPEGTTPTGVLRDVLPAGLAVVSLDSLTAVADVGLTTDAPGGFAGVLAAARAALAAPGQSITFNVGTLVNADRDPDGETLTFTYTVVVLNTAGNQRGTALTNSATTATGGVDRSTTSAPAVTVAEPTVRVTKTVTPTTGDASNADADAVTFTLVIDHAPASNADAFNIALTDAIPAGLTYVAGSLTNTAGVVPATLGASAGTLSASFTSLALGQSSTLTFRARLNGTTTPGQVVTNTAALTYTSLPGDVTAPQTPYNPASVERTGAGGVNDYVASDPEGVTVNSNAIGGVIYRDLDNDGLYEPGAGETLITSSIRVQLTGTDNLGFAVSTIITTATGSYNFTALRPGTYTLTQLDQPAGLLDGRDTPGTSTPGAPFGGTGTPAVTPRAPRDADAITTITIGLVGSKTGTNYNFGEVLPAQLGDFVWHDLNGNGRQDGGEPGLNGVAVTLTGTDDSGQPVTLNTTTATNAGNPGFYQFAGLRPSDAAGYVVTFGTLPGYVRTVRDSAVATDATNSDGDPTSGATAGVVLPAGGNNPTIDQGLYQPVSIGDRVYFDRDGDGVQDAGEPGIPGAAIEVVWLGPDGAFGGGDDLTFNATTGVDGGWLVINLPPGNFRVTATPPAGLGWALTDSLDNAALSATNPVTVPITSGVSRTDVDFGYRSTGSIGNRLYLDADGDGVQDANGLEPGLPGVTGTLRYDANADGDFTDPDDGLFTTVTDAAGLYTFGFLPPGGYQVSVAGAAGLPANVVLTDSLDNGALGATATVTKTLALGENEVTYDFGFQGNASLGDLVYYDADGDGVQDANEPGIAGAAVSATWVGPNGAVGGGDDVTFTTTTDALGNYLFPGLPAISLVGANPNYRVTVVAPAAFPIFTDSLDDAALNAVRPVDVQVSPTDGSPLNDRRDVDFGFRGTASLGDTVFLDSNGNGRQDGGAEVGIPGVGVSLFFDRNADGDFADAGEDVALATATTGAGGLYSFTSLAAGNYQVVFGTTAGGVTYTRTVQDSAVATDATDSDADPVTGRTGTYALANGDNNITADAGLYVPVSLGDRVYYDLNGDGVQQGTELGIPGVGIQVVWHGPDGVFGGGDDQTGNTTTGANGIWSVGNLPPGSYTVTATPPAGAGFDQLTDSLDNGVLGATNPVVVSTTSGVDRADIDFGYRGVGTVGDRVFLDINANGTFDAGEGLDGVTVTLSGDLNNDGTPDTLTTTTAADGFYQFPFLRVTAAGVPYTVTISTATLPQTGAGAPITNTVDPDTAGTGDNTSSLTLTAGAPSNQLQDFGYRGPGRIGDTVFLDANGNGLPDAGEGITGVVVRLRGDVDGDGTAEDFFATTTAAGVYDFSNLPVRDRTGTLVAWMVTVDPAGTTLPAGVANTTDPDGGNDGTAALTLDPANPVNLAQDFGYRGPGSIGDRVFLDVNASGSFDPGEGLTAVTVTLTADLNGDGVTETLTTTTDADGFYQLSGLPVFQNNGTAAVPYVVTVVASTVPAGLTNTVDPDTASPGDNTSSLTLSAGAPSNQAQDFGYRGTGALGDRVWIDSDGDSLQGAVALEPGLPGVGLTLTWSGADDTFGTADDVTGATTTDAAGNYSFNGLPLDLGRFRVVVTPATLPGNATQTFDLDGLATPNDAGTAAPITLTTAAPSRTDVDFGYVGSASLGDRVYVDQNRDGVQQASESGIPGAAVTLTWVGPDGDINTPADNVTFTTTTGANGLYLFPGLMVNGLADDYRVQVTLPVPGFTLTDSLDDGTLAATNPVDVVVSGAVGDPRTNRRDVDFGFAGAGSLAGTVFRDDSNEGTQDAGEPGIGGVVVTLTGTDVFGNPVLDPATGQPYTTTTDANGNYSFTGLPPGTYTITETQPTAYGDGIDREGSLAGTAGNDVISGIVVGPNQAGVGYTFGELPTFVSGTVFRDDNRDGAPQAGEPGIPNVRVELRDPVTNNLIAFTTTDATGGYIFDRLPAGNYRIVEIQPTGYADGPVGPATVRDVFVPTTGLTGQNFAEVLGSLSGRVYIDTDMDGTRDPGEPGIPGVTVTVAGTDVNGIPVNVTVTTDADGRYTVLNLFPAGEAGYTVTEGPTPLYADRAANVGTGFDTPGTAATPNQITGVNLTPGQSGVDYDFGEVTGSLSGFVYADFDMNGVRTLTGPRAETGAHVPGTNTPGGIAGVTITLTGTDGAGTAVSRTTTTAADGSYIFTGLAAGTYTLTETQPPLPSTLTNGFYDGAETQGSAGGTVVTPSPTFTADPNKNRIVLISLPAGADGTDYNFGELPPADPFGFVYVDANRNGVRDPGERGIPNVPVSISGTAFAGTAFARPLTAADVSGGLTQLTDANGRYEFVPIPAGLYTLTEDRQPAGYADGREQDGDSNGPPATVGNEVISNIALAPFPIRGPFNFGEVALPVVPGTLPPIDFFPTAPDDISKRQFLTTTPDVPTPPAAATAPNFAAFNPGARPAALAAVAEGEGGTGLVRVFDFAGGAERFRFRSYGDFAGGARVATADVTADGIPDVVVVPGAGGGPVVKVFDGNSGAEVRSFLAFEESFRGGLRVAAADLNGDFVADIIVTPDTGGGPIVRAFDGRTGAVIANFFALDPTFRGGLRVATGDVNRDGTADVVVTAGEGGGPRVAVYDGRTVGMAEPARLANDFFGFAPELRSGFWVSSADVDGDGFADVVMGAGAGGAPRVVVYSGRLLAAGDGPREVASFFAGEPADRGGARIVATDLEGDGRAEVLAGAGVGAWPLVGIYDPLTGLRRDVFYATSAPFRGGVEVG</sequence>
<feature type="region of interest" description="Disordered" evidence="4">
    <location>
        <begin position="353"/>
        <end position="395"/>
    </location>
</feature>
<keyword evidence="3" id="KW-0732">Signal</keyword>
<feature type="region of interest" description="Disordered" evidence="4">
    <location>
        <begin position="1878"/>
        <end position="1902"/>
    </location>
</feature>
<feature type="region of interest" description="Disordered" evidence="4">
    <location>
        <begin position="3000"/>
        <end position="3033"/>
    </location>
</feature>
<feature type="domain" description="SD-repeat containing protein B" evidence="6">
    <location>
        <begin position="2177"/>
        <end position="2294"/>
    </location>
</feature>
<evidence type="ECO:0000256" key="2">
    <source>
        <dbReference type="ARBA" id="ARBA00022525"/>
    </source>
</evidence>
<dbReference type="KEGG" id="uli:ETAA1_13580"/>
<dbReference type="InterPro" id="IPR013517">
    <property type="entry name" value="FG-GAP"/>
</dbReference>
<dbReference type="Gene3D" id="2.60.40.740">
    <property type="match status" value="5"/>
</dbReference>
<dbReference type="Pfam" id="PF01345">
    <property type="entry name" value="DUF11"/>
    <property type="match status" value="1"/>
</dbReference>
<keyword evidence="2" id="KW-0964">Secreted</keyword>
<feature type="region of interest" description="Disordered" evidence="4">
    <location>
        <begin position="1434"/>
        <end position="1466"/>
    </location>
</feature>
<reference evidence="7 8" key="1">
    <citation type="submission" date="2019-02" db="EMBL/GenBank/DDBJ databases">
        <title>Deep-cultivation of Planctomycetes and their phenomic and genomic characterization uncovers novel biology.</title>
        <authorList>
            <person name="Wiegand S."/>
            <person name="Jogler M."/>
            <person name="Boedeker C."/>
            <person name="Pinto D."/>
            <person name="Vollmers J."/>
            <person name="Rivas-Marin E."/>
            <person name="Kohn T."/>
            <person name="Peeters S.H."/>
            <person name="Heuer A."/>
            <person name="Rast P."/>
            <person name="Oberbeckmann S."/>
            <person name="Bunk B."/>
            <person name="Jeske O."/>
            <person name="Meyerdierks A."/>
            <person name="Storesund J.E."/>
            <person name="Kallscheuer N."/>
            <person name="Luecker S."/>
            <person name="Lage O.M."/>
            <person name="Pohl T."/>
            <person name="Merkel B.J."/>
            <person name="Hornburger P."/>
            <person name="Mueller R.-W."/>
            <person name="Bruemmer F."/>
            <person name="Labrenz M."/>
            <person name="Spormann A.M."/>
            <person name="Op den Camp H."/>
            <person name="Overmann J."/>
            <person name="Amann R."/>
            <person name="Jetten M.S.M."/>
            <person name="Mascher T."/>
            <person name="Medema M.H."/>
            <person name="Devos D.P."/>
            <person name="Kaster A.-K."/>
            <person name="Ovreas L."/>
            <person name="Rohde M."/>
            <person name="Galperin M.Y."/>
            <person name="Jogler C."/>
        </authorList>
    </citation>
    <scope>NUCLEOTIDE SEQUENCE [LARGE SCALE GENOMIC DNA]</scope>
    <source>
        <strain evidence="7 8">ETA_A1</strain>
    </source>
</reference>
<evidence type="ECO:0000256" key="4">
    <source>
        <dbReference type="SAM" id="MobiDB-lite"/>
    </source>
</evidence>
<dbReference type="GO" id="GO:0005576">
    <property type="term" value="C:extracellular region"/>
    <property type="evidence" value="ECO:0007669"/>
    <property type="project" value="UniProtKB-SubCell"/>
</dbReference>
<feature type="compositionally biased region" description="Low complexity" evidence="4">
    <location>
        <begin position="1435"/>
        <end position="1462"/>
    </location>
</feature>
<evidence type="ECO:0000259" key="5">
    <source>
        <dbReference type="Pfam" id="PF01345"/>
    </source>
</evidence>
<dbReference type="InterPro" id="IPR047589">
    <property type="entry name" value="DUF11_rpt"/>
</dbReference>
<organism evidence="7 8">
    <name type="scientific">Urbifossiella limnaea</name>
    <dbReference type="NCBI Taxonomy" id="2528023"/>
    <lineage>
        <taxon>Bacteria</taxon>
        <taxon>Pseudomonadati</taxon>
        <taxon>Planctomycetota</taxon>
        <taxon>Planctomycetia</taxon>
        <taxon>Gemmatales</taxon>
        <taxon>Gemmataceae</taxon>
        <taxon>Urbifossiella</taxon>
    </lineage>
</organism>